<name>A0AAD5RN11_9PEZI</name>
<evidence type="ECO:0000313" key="3">
    <source>
        <dbReference type="Proteomes" id="UP001201980"/>
    </source>
</evidence>
<comment type="caution">
    <text evidence="2">The sequence shown here is derived from an EMBL/GenBank/DDBJ whole genome shotgun (WGS) entry which is preliminary data.</text>
</comment>
<reference evidence="2" key="1">
    <citation type="submission" date="2022-07" db="EMBL/GenBank/DDBJ databases">
        <title>Draft genome sequence of Zalerion maritima ATCC 34329, a (micro)plastics degrading marine fungus.</title>
        <authorList>
            <person name="Paco A."/>
            <person name="Goncalves M.F.M."/>
            <person name="Rocha-Santos T.A.P."/>
            <person name="Alves A."/>
        </authorList>
    </citation>
    <scope>NUCLEOTIDE SEQUENCE</scope>
    <source>
        <strain evidence="2">ATCC 34329</strain>
    </source>
</reference>
<organism evidence="2 3">
    <name type="scientific">Zalerion maritima</name>
    <dbReference type="NCBI Taxonomy" id="339359"/>
    <lineage>
        <taxon>Eukaryota</taxon>
        <taxon>Fungi</taxon>
        <taxon>Dikarya</taxon>
        <taxon>Ascomycota</taxon>
        <taxon>Pezizomycotina</taxon>
        <taxon>Sordariomycetes</taxon>
        <taxon>Lulworthiomycetidae</taxon>
        <taxon>Lulworthiales</taxon>
        <taxon>Lulworthiaceae</taxon>
        <taxon>Zalerion</taxon>
    </lineage>
</organism>
<dbReference type="AlphaFoldDB" id="A0AAD5RN11"/>
<keyword evidence="3" id="KW-1185">Reference proteome</keyword>
<evidence type="ECO:0000313" key="2">
    <source>
        <dbReference type="EMBL" id="KAJ2899433.1"/>
    </source>
</evidence>
<sequence length="275" mass="29157">MSATALINEIVADPLSITTGCVALISAIGKTTAAVAQFIVTCREARGDVASISRELNGLSVVLQVLKDDTNVEDGDEEILASKVLQTQIQAILRNYMTTVSELDQLLLRHGGATGKARWASQGKSAAKNIKSDTAAPKDIVTEMQSGASDIRNDTIHIPELRDETVCGDAEGSVLEHDDRDFLSSLPIPEPKEDSVAKPGDQSDPAKRRAAFARPTKTGALGSFADGQSQVSGVDSVLQEMLIQNEPADRSPAGKPGPQSDLEKEIPLFQPSAAR</sequence>
<feature type="region of interest" description="Disordered" evidence="1">
    <location>
        <begin position="176"/>
        <end position="275"/>
    </location>
</feature>
<evidence type="ECO:0008006" key="4">
    <source>
        <dbReference type="Google" id="ProtNLM"/>
    </source>
</evidence>
<protein>
    <recommendedName>
        <fullName evidence="4">Fungal N-terminal domain-containing protein</fullName>
    </recommendedName>
</protein>
<dbReference type="EMBL" id="JAKWBI020000197">
    <property type="protein sequence ID" value="KAJ2899433.1"/>
    <property type="molecule type" value="Genomic_DNA"/>
</dbReference>
<accession>A0AAD5RN11</accession>
<evidence type="ECO:0000256" key="1">
    <source>
        <dbReference type="SAM" id="MobiDB-lite"/>
    </source>
</evidence>
<proteinExistence type="predicted"/>
<dbReference type="Proteomes" id="UP001201980">
    <property type="component" value="Unassembled WGS sequence"/>
</dbReference>
<gene>
    <name evidence="2" type="ORF">MKZ38_003048</name>
</gene>